<evidence type="ECO:0000313" key="2">
    <source>
        <dbReference type="EMBL" id="PKI35886.1"/>
    </source>
</evidence>
<organism evidence="2 3">
    <name type="scientific">Punica granatum</name>
    <name type="common">Pomegranate</name>
    <dbReference type="NCBI Taxonomy" id="22663"/>
    <lineage>
        <taxon>Eukaryota</taxon>
        <taxon>Viridiplantae</taxon>
        <taxon>Streptophyta</taxon>
        <taxon>Embryophyta</taxon>
        <taxon>Tracheophyta</taxon>
        <taxon>Spermatophyta</taxon>
        <taxon>Magnoliopsida</taxon>
        <taxon>eudicotyledons</taxon>
        <taxon>Gunneridae</taxon>
        <taxon>Pentapetalae</taxon>
        <taxon>rosids</taxon>
        <taxon>malvids</taxon>
        <taxon>Myrtales</taxon>
        <taxon>Lythraceae</taxon>
        <taxon>Punica</taxon>
    </lineage>
</organism>
<name>A0A2I0HXB3_PUNGR</name>
<dbReference type="AlphaFoldDB" id="A0A2I0HXB3"/>
<keyword evidence="3" id="KW-1185">Reference proteome</keyword>
<comment type="caution">
    <text evidence="2">The sequence shown here is derived from an EMBL/GenBank/DDBJ whole genome shotgun (WGS) entry which is preliminary data.</text>
</comment>
<dbReference type="EMBL" id="PGOL01005149">
    <property type="protein sequence ID" value="PKI35886.1"/>
    <property type="molecule type" value="Genomic_DNA"/>
</dbReference>
<proteinExistence type="predicted"/>
<feature type="region of interest" description="Disordered" evidence="1">
    <location>
        <begin position="10"/>
        <end position="72"/>
    </location>
</feature>
<gene>
    <name evidence="2" type="ORF">CRG98_043723</name>
</gene>
<accession>A0A2I0HXB3</accession>
<sequence>MQMNLRLEITRCGPPQPVTGANRSLGPSRVVKNPKRAKRSVILSGSDLRRTSTSRPEFSEIRWTGPSGRAGPTLAGPTELLLDRAGLPLDTGCTAGRGLDRRTRAAGRFVSRAEGWAV</sequence>
<evidence type="ECO:0000256" key="1">
    <source>
        <dbReference type="SAM" id="MobiDB-lite"/>
    </source>
</evidence>
<protein>
    <submittedName>
        <fullName evidence="2">Uncharacterized protein</fullName>
    </submittedName>
</protein>
<evidence type="ECO:0000313" key="3">
    <source>
        <dbReference type="Proteomes" id="UP000233551"/>
    </source>
</evidence>
<reference evidence="2 3" key="1">
    <citation type="submission" date="2017-11" db="EMBL/GenBank/DDBJ databases">
        <title>De-novo sequencing of pomegranate (Punica granatum L.) genome.</title>
        <authorList>
            <person name="Akparov Z."/>
            <person name="Amiraslanov A."/>
            <person name="Hajiyeva S."/>
            <person name="Abbasov M."/>
            <person name="Kaur K."/>
            <person name="Hamwieh A."/>
            <person name="Solovyev V."/>
            <person name="Salamov A."/>
            <person name="Braich B."/>
            <person name="Kosarev P."/>
            <person name="Mahmoud A."/>
            <person name="Hajiyev E."/>
            <person name="Babayeva S."/>
            <person name="Izzatullayeva V."/>
            <person name="Mammadov A."/>
            <person name="Mammadov A."/>
            <person name="Sharifova S."/>
            <person name="Ojaghi J."/>
            <person name="Eynullazada K."/>
            <person name="Bayramov B."/>
            <person name="Abdulazimova A."/>
            <person name="Shahmuradov I."/>
        </authorList>
    </citation>
    <scope>NUCLEOTIDE SEQUENCE [LARGE SCALE GENOMIC DNA]</scope>
    <source>
        <strain evidence="3">cv. AG2017</strain>
        <tissue evidence="2">Leaf</tissue>
    </source>
</reference>
<dbReference type="Proteomes" id="UP000233551">
    <property type="component" value="Unassembled WGS sequence"/>
</dbReference>